<dbReference type="RefSeq" id="WP_184518820.1">
    <property type="nucleotide sequence ID" value="NZ_JACIJD010000011.1"/>
</dbReference>
<sequence length="213" mass="23616">MDTPARTIPQSPRAEATRRRILDAALTEFAAHGLAGARVDEIAARAGANKRMLYAYFGNKEELWVAVLEAAYAHKRAEERALQVDGLPPAEAMARLVRFNLRYTARHPEFVALLNQENLHRAAYLARSESVPALYSPLLDTLREVLRRGAEEGAFRQGVDPVQAYITLVSLGHFYVSNMHTLSAIFGAGLDTEAAIEVRETHAVEVVLGWLRP</sequence>
<gene>
    <name evidence="4" type="ORF">FHS87_002593</name>
</gene>
<evidence type="ECO:0000313" key="5">
    <source>
        <dbReference type="Proteomes" id="UP000580654"/>
    </source>
</evidence>
<evidence type="ECO:0000313" key="4">
    <source>
        <dbReference type="EMBL" id="MBB5694541.1"/>
    </source>
</evidence>
<dbReference type="EMBL" id="JACIJD010000011">
    <property type="protein sequence ID" value="MBB5694541.1"/>
    <property type="molecule type" value="Genomic_DNA"/>
</dbReference>
<protein>
    <submittedName>
        <fullName evidence="4">AcrR family transcriptional regulator</fullName>
    </submittedName>
</protein>
<evidence type="ECO:0000256" key="2">
    <source>
        <dbReference type="PROSITE-ProRule" id="PRU00335"/>
    </source>
</evidence>
<dbReference type="GO" id="GO:0003677">
    <property type="term" value="F:DNA binding"/>
    <property type="evidence" value="ECO:0007669"/>
    <property type="project" value="UniProtKB-UniRule"/>
</dbReference>
<name>A0A840YED0_9PROT</name>
<dbReference type="PANTHER" id="PTHR30328:SF54">
    <property type="entry name" value="HTH-TYPE TRANSCRIPTIONAL REPRESSOR SCO4008"/>
    <property type="match status" value="1"/>
</dbReference>
<dbReference type="SUPFAM" id="SSF48498">
    <property type="entry name" value="Tetracyclin repressor-like, C-terminal domain"/>
    <property type="match status" value="1"/>
</dbReference>
<dbReference type="Pfam" id="PF17938">
    <property type="entry name" value="TetR_C_29"/>
    <property type="match status" value="1"/>
</dbReference>
<feature type="domain" description="HTH tetR-type" evidence="3">
    <location>
        <begin position="15"/>
        <end position="75"/>
    </location>
</feature>
<reference evidence="4 5" key="1">
    <citation type="submission" date="2020-08" db="EMBL/GenBank/DDBJ databases">
        <title>Genomic Encyclopedia of Type Strains, Phase IV (KMG-IV): sequencing the most valuable type-strain genomes for metagenomic binning, comparative biology and taxonomic classification.</title>
        <authorList>
            <person name="Goeker M."/>
        </authorList>
    </citation>
    <scope>NUCLEOTIDE SEQUENCE [LARGE SCALE GENOMIC DNA]</scope>
    <source>
        <strain evidence="4 5">DSM 25622</strain>
    </source>
</reference>
<organism evidence="4 5">
    <name type="scientific">Muricoccus pecuniae</name>
    <dbReference type="NCBI Taxonomy" id="693023"/>
    <lineage>
        <taxon>Bacteria</taxon>
        <taxon>Pseudomonadati</taxon>
        <taxon>Pseudomonadota</taxon>
        <taxon>Alphaproteobacteria</taxon>
        <taxon>Acetobacterales</taxon>
        <taxon>Roseomonadaceae</taxon>
        <taxon>Muricoccus</taxon>
    </lineage>
</organism>
<dbReference type="PROSITE" id="PS50977">
    <property type="entry name" value="HTH_TETR_2"/>
    <property type="match status" value="1"/>
</dbReference>
<dbReference type="InterPro" id="IPR036271">
    <property type="entry name" value="Tet_transcr_reg_TetR-rel_C_sf"/>
</dbReference>
<comment type="caution">
    <text evidence="4">The sequence shown here is derived from an EMBL/GenBank/DDBJ whole genome shotgun (WGS) entry which is preliminary data.</text>
</comment>
<keyword evidence="1 2" id="KW-0238">DNA-binding</keyword>
<feature type="DNA-binding region" description="H-T-H motif" evidence="2">
    <location>
        <begin position="38"/>
        <end position="57"/>
    </location>
</feature>
<dbReference type="PANTHER" id="PTHR30328">
    <property type="entry name" value="TRANSCRIPTIONAL REPRESSOR"/>
    <property type="match status" value="1"/>
</dbReference>
<dbReference type="InterPro" id="IPR050109">
    <property type="entry name" value="HTH-type_TetR-like_transc_reg"/>
</dbReference>
<dbReference type="Pfam" id="PF00440">
    <property type="entry name" value="TetR_N"/>
    <property type="match status" value="1"/>
</dbReference>
<dbReference type="InterPro" id="IPR009057">
    <property type="entry name" value="Homeodomain-like_sf"/>
</dbReference>
<dbReference type="Proteomes" id="UP000580654">
    <property type="component" value="Unassembled WGS sequence"/>
</dbReference>
<keyword evidence="5" id="KW-1185">Reference proteome</keyword>
<dbReference type="AlphaFoldDB" id="A0A840YED0"/>
<dbReference type="Gene3D" id="1.10.357.10">
    <property type="entry name" value="Tetracycline Repressor, domain 2"/>
    <property type="match status" value="1"/>
</dbReference>
<dbReference type="InterPro" id="IPR001647">
    <property type="entry name" value="HTH_TetR"/>
</dbReference>
<dbReference type="InterPro" id="IPR041474">
    <property type="entry name" value="NicS_C"/>
</dbReference>
<accession>A0A840YED0</accession>
<evidence type="ECO:0000256" key="1">
    <source>
        <dbReference type="ARBA" id="ARBA00023125"/>
    </source>
</evidence>
<dbReference type="SUPFAM" id="SSF46689">
    <property type="entry name" value="Homeodomain-like"/>
    <property type="match status" value="1"/>
</dbReference>
<dbReference type="PRINTS" id="PR00455">
    <property type="entry name" value="HTHTETR"/>
</dbReference>
<evidence type="ECO:0000259" key="3">
    <source>
        <dbReference type="PROSITE" id="PS50977"/>
    </source>
</evidence>
<proteinExistence type="predicted"/>